<feature type="transmembrane region" description="Helical" evidence="1">
    <location>
        <begin position="50"/>
        <end position="70"/>
    </location>
</feature>
<accession>A0A094IWS7</accession>
<keyword evidence="1" id="KW-0812">Transmembrane</keyword>
<name>A0A094IWS7_9BACL</name>
<dbReference type="AlphaFoldDB" id="A0A094IWS7"/>
<gene>
    <name evidence="2" type="ORF">JS44_16565</name>
</gene>
<evidence type="ECO:0000313" key="2">
    <source>
        <dbReference type="EMBL" id="KFZ32140.1"/>
    </source>
</evidence>
<evidence type="ECO:0008006" key="3">
    <source>
        <dbReference type="Google" id="ProtNLM"/>
    </source>
</evidence>
<dbReference type="SUPFAM" id="SSF103473">
    <property type="entry name" value="MFS general substrate transporter"/>
    <property type="match status" value="1"/>
</dbReference>
<keyword evidence="1" id="KW-1133">Transmembrane helix</keyword>
<reference evidence="2" key="1">
    <citation type="submission" date="2014-08" db="EMBL/GenBank/DDBJ databases">
        <title>Fullgenome sequencing of Anoxybacillus sp.25 isolate from Garga hot-spring Russia.</title>
        <authorList>
            <person name="Rozanov A.S."/>
            <person name="Kotenko A.V."/>
            <person name="Malup T.K."/>
            <person name="Peltek S.E."/>
        </authorList>
    </citation>
    <scope>NUCLEOTIDE SEQUENCE [LARGE SCALE GENOMIC DNA]</scope>
    <source>
        <strain evidence="2">25</strain>
    </source>
</reference>
<comment type="caution">
    <text evidence="2">The sequence shown here is derived from an EMBL/GenBank/DDBJ whole genome shotgun (WGS) entry which is preliminary data.</text>
</comment>
<dbReference type="EMBL" id="JPZO01000195">
    <property type="protein sequence ID" value="KFZ32140.1"/>
    <property type="molecule type" value="Genomic_DNA"/>
</dbReference>
<protein>
    <recommendedName>
        <fullName evidence="3">MFS transporter</fullName>
    </recommendedName>
</protein>
<evidence type="ECO:0000256" key="1">
    <source>
        <dbReference type="SAM" id="Phobius"/>
    </source>
</evidence>
<sequence>MKLGFSYIRESKYLFRLILSLLPLQIVLSGPASQWQLFYNDRSQNMINGYIAIAITFASMIGHYIAPRVISKLKVRTNFLLMTTVFNGLSIILAVIFESLLISVTMFLIHVIAMAAEEVSRYSFLNDEIHSDKRATILSVFNTLESGVTVICFFIIGIISDNLSLNAAWIFHR</sequence>
<dbReference type="InterPro" id="IPR036259">
    <property type="entry name" value="MFS_trans_sf"/>
</dbReference>
<keyword evidence="1" id="KW-0472">Membrane</keyword>
<proteinExistence type="predicted"/>
<organism evidence="2">
    <name type="scientific">Anoxybacillus flavithermus</name>
    <dbReference type="NCBI Taxonomy" id="33934"/>
    <lineage>
        <taxon>Bacteria</taxon>
        <taxon>Bacillati</taxon>
        <taxon>Bacillota</taxon>
        <taxon>Bacilli</taxon>
        <taxon>Bacillales</taxon>
        <taxon>Anoxybacillaceae</taxon>
        <taxon>Anoxybacillus</taxon>
    </lineage>
</organism>
<dbReference type="Gene3D" id="1.20.1250.20">
    <property type="entry name" value="MFS general substrate transporter like domains"/>
    <property type="match status" value="1"/>
</dbReference>
<feature type="transmembrane region" description="Helical" evidence="1">
    <location>
        <begin position="91"/>
        <end position="116"/>
    </location>
</feature>
<feature type="transmembrane region" description="Helical" evidence="1">
    <location>
        <begin position="148"/>
        <end position="171"/>
    </location>
</feature>